<proteinExistence type="predicted"/>
<dbReference type="EMBL" id="SOBK01000011">
    <property type="protein sequence ID" value="TDT86788.1"/>
    <property type="molecule type" value="Genomic_DNA"/>
</dbReference>
<evidence type="ECO:0000313" key="3">
    <source>
        <dbReference type="Proteomes" id="UP000055611"/>
    </source>
</evidence>
<dbReference type="NCBIfam" id="TIGR04358">
    <property type="entry name" value="XXXCH_domain"/>
    <property type="match status" value="1"/>
</dbReference>
<sequence length="174" mass="19429">MSDDATISRYLESRELAEFFRNLADAVENGGQGELACVEDFSKIKIRVKKEYGQINLKAKFKTAAPCVPAVDSETGEPAKPKYKDLKKRMRGSFRILVKMIHDGSVPPAEAVEAFLADSALMVTYPGYGDEFYEQYTAVCDEFRAAYASGDIERMHAAVDALVHEKSRCHAKYD</sequence>
<name>A0A126QRN7_9BACT</name>
<gene>
    <name evidence="1" type="ORF">AWY79_17275</name>
    <name evidence="2" type="ORF">EDC59_111106</name>
</gene>
<dbReference type="Proteomes" id="UP000055611">
    <property type="component" value="Chromosome"/>
</dbReference>
<evidence type="ECO:0000313" key="2">
    <source>
        <dbReference type="EMBL" id="TDT86788.1"/>
    </source>
</evidence>
<dbReference type="EMBL" id="CP014206">
    <property type="protein sequence ID" value="AMK12730.1"/>
    <property type="molecule type" value="Genomic_DNA"/>
</dbReference>
<evidence type="ECO:0000313" key="1">
    <source>
        <dbReference type="EMBL" id="AMK12730.1"/>
    </source>
</evidence>
<reference evidence="2 4" key="2">
    <citation type="submission" date="2019-03" db="EMBL/GenBank/DDBJ databases">
        <title>Genomic Encyclopedia of Type Strains, Phase IV (KMG-IV): sequencing the most valuable type-strain genomes for metagenomic binning, comparative biology and taxonomic classification.</title>
        <authorList>
            <person name="Goeker M."/>
        </authorList>
    </citation>
    <scope>NUCLEOTIDE SEQUENCE [LARGE SCALE GENOMIC DNA]</scope>
    <source>
        <strain evidence="2 4">DSM 101483</strain>
    </source>
</reference>
<keyword evidence="3" id="KW-1185">Reference proteome</keyword>
<accession>A0A126QRN7</accession>
<evidence type="ECO:0000313" key="4">
    <source>
        <dbReference type="Proteomes" id="UP000295506"/>
    </source>
</evidence>
<dbReference type="AlphaFoldDB" id="A0A126QRN7"/>
<reference evidence="1 3" key="1">
    <citation type="journal article" date="2016" name="Front. Microbiol.">
        <title>Genome Sequence of the Piezophilic, Mesophilic Sulfate-Reducing Bacterium Desulfovibrio indicus J2T.</title>
        <authorList>
            <person name="Cao J."/>
            <person name="Maignien L."/>
            <person name="Shao Z."/>
            <person name="Alain K."/>
            <person name="Jebbar M."/>
        </authorList>
    </citation>
    <scope>NUCLEOTIDE SEQUENCE [LARGE SCALE GENOMIC DNA]</scope>
    <source>
        <strain evidence="1 3">J2</strain>
    </source>
</reference>
<dbReference type="InterPro" id="IPR027588">
    <property type="entry name" value="XXXCH_dom_fam"/>
</dbReference>
<organism evidence="2 4">
    <name type="scientific">Pseudodesulfovibrio indicus</name>
    <dbReference type="NCBI Taxonomy" id="1716143"/>
    <lineage>
        <taxon>Bacteria</taxon>
        <taxon>Pseudomonadati</taxon>
        <taxon>Thermodesulfobacteriota</taxon>
        <taxon>Desulfovibrionia</taxon>
        <taxon>Desulfovibrionales</taxon>
        <taxon>Desulfovibrionaceae</taxon>
    </lineage>
</organism>
<dbReference type="Proteomes" id="UP000295506">
    <property type="component" value="Unassembled WGS sequence"/>
</dbReference>
<dbReference type="OrthoDB" id="5453594at2"/>
<dbReference type="KEGG" id="dej:AWY79_17275"/>
<dbReference type="RefSeq" id="WP_066806602.1">
    <property type="nucleotide sequence ID" value="NZ_CP014206.1"/>
</dbReference>
<protein>
    <submittedName>
        <fullName evidence="2">XXXCH domain-containing protein</fullName>
    </submittedName>
</protein>